<dbReference type="GO" id="GO:0008972">
    <property type="term" value="F:phosphomethylpyrimidine kinase activity"/>
    <property type="evidence" value="ECO:0007669"/>
    <property type="project" value="InterPro"/>
</dbReference>
<name>A0A6L5WIV3_9BACT</name>
<evidence type="ECO:0000256" key="1">
    <source>
        <dbReference type="ARBA" id="ARBA00004948"/>
    </source>
</evidence>
<dbReference type="EMBL" id="VWSJ01000031">
    <property type="protein sequence ID" value="MSN96964.1"/>
    <property type="molecule type" value="Genomic_DNA"/>
</dbReference>
<feature type="domain" description="Pyridoxamine kinase/Phosphomethylpyrimidine kinase" evidence="7">
    <location>
        <begin position="11"/>
        <end position="255"/>
    </location>
</feature>
<dbReference type="Pfam" id="PF08543">
    <property type="entry name" value="Phos_pyr_kin"/>
    <property type="match status" value="1"/>
</dbReference>
<dbReference type="InterPro" id="IPR029056">
    <property type="entry name" value="Ribokinase-like"/>
</dbReference>
<dbReference type="InterPro" id="IPR013749">
    <property type="entry name" value="PM/HMP-P_kinase-1"/>
</dbReference>
<dbReference type="PANTHER" id="PTHR20858:SF17">
    <property type="entry name" value="HYDROXYMETHYLPYRIMIDINE_PHOSPHOMETHYLPYRIMIDINE KINASE THI20-RELATED"/>
    <property type="match status" value="1"/>
</dbReference>
<keyword evidence="5 8" id="KW-0418">Kinase</keyword>
<evidence type="ECO:0000256" key="3">
    <source>
        <dbReference type="ARBA" id="ARBA00022679"/>
    </source>
</evidence>
<evidence type="ECO:0000256" key="4">
    <source>
        <dbReference type="ARBA" id="ARBA00022741"/>
    </source>
</evidence>
<dbReference type="GO" id="GO:0005524">
    <property type="term" value="F:ATP binding"/>
    <property type="evidence" value="ECO:0007669"/>
    <property type="project" value="UniProtKB-KW"/>
</dbReference>
<keyword evidence="9" id="KW-1185">Reference proteome</keyword>
<protein>
    <recommendedName>
        <fullName evidence="2">hydroxymethylpyrimidine kinase</fullName>
        <ecNumber evidence="2">2.7.1.49</ecNumber>
    </recommendedName>
</protein>
<dbReference type="InterPro" id="IPR004399">
    <property type="entry name" value="HMP/HMP-P_kinase_dom"/>
</dbReference>
<keyword evidence="3 8" id="KW-0808">Transferase</keyword>
<evidence type="ECO:0000256" key="6">
    <source>
        <dbReference type="ARBA" id="ARBA00022840"/>
    </source>
</evidence>
<dbReference type="UniPathway" id="UPA00060">
    <property type="reaction ID" value="UER00138"/>
</dbReference>
<sequence>MKNVLSIAGVDPSGGAGILADIKVFIAHKVYAMGVVTATTSQNTKGIFGMELVDSKIISDGIKAIFEDIKVDAIKIGVVPSVDIINAVASTLREIKNRPPIILDPVMACKNGDIWLEGEAKEAIVKYLFPISTIITPNKFEAQEILKFEIKSKDDMIEAAKRLLNFGVKAVFLKGGEIDGNSVDLFLGRDEFKFFETKRLQTNSTHGSGCSLSSAIAANLANGLTLNDSVRLAKDYVFNAINKSFKVGSGCNPINHFYDFY</sequence>
<organism evidence="8 9">
    <name type="scientific">Campylobacter portucalensis</name>
    <dbReference type="NCBI Taxonomy" id="2608384"/>
    <lineage>
        <taxon>Bacteria</taxon>
        <taxon>Pseudomonadati</taxon>
        <taxon>Campylobacterota</taxon>
        <taxon>Epsilonproteobacteria</taxon>
        <taxon>Campylobacterales</taxon>
        <taxon>Campylobacteraceae</taxon>
        <taxon>Campylobacter</taxon>
    </lineage>
</organism>
<evidence type="ECO:0000256" key="5">
    <source>
        <dbReference type="ARBA" id="ARBA00022777"/>
    </source>
</evidence>
<dbReference type="EC" id="2.7.1.49" evidence="2"/>
<evidence type="ECO:0000259" key="7">
    <source>
        <dbReference type="Pfam" id="PF08543"/>
    </source>
</evidence>
<reference evidence="8 9" key="1">
    <citation type="submission" date="2019-09" db="EMBL/GenBank/DDBJ databases">
        <authorList>
            <person name="Silva M."/>
            <person name="Pereira G."/>
            <person name="Lopes-Da-Costa L."/>
            <person name="Silva E."/>
        </authorList>
    </citation>
    <scope>NUCLEOTIDE SEQUENCE [LARGE SCALE GENOMIC DNA]</scope>
    <source>
        <strain evidence="8 9">FMV-PI01</strain>
    </source>
</reference>
<gene>
    <name evidence="8" type="primary">thiD</name>
    <name evidence="8" type="ORF">F1B92_07300</name>
</gene>
<dbReference type="FunFam" id="3.40.1190.20:FF:000003">
    <property type="entry name" value="Phosphomethylpyrimidine kinase ThiD"/>
    <property type="match status" value="1"/>
</dbReference>
<dbReference type="CDD" id="cd01169">
    <property type="entry name" value="HMPP_kinase"/>
    <property type="match status" value="1"/>
</dbReference>
<dbReference type="SUPFAM" id="SSF53613">
    <property type="entry name" value="Ribokinase-like"/>
    <property type="match status" value="1"/>
</dbReference>
<evidence type="ECO:0000256" key="2">
    <source>
        <dbReference type="ARBA" id="ARBA00012135"/>
    </source>
</evidence>
<reference evidence="8 9" key="2">
    <citation type="submission" date="2020-03" db="EMBL/GenBank/DDBJ databases">
        <title>Campylobacter portucalensis sp. nov., a new species of Campylobacter isolated from the reproductive tract of bulls.</title>
        <authorList>
            <person name="Silva M.F."/>
            <person name="Pereira G."/>
            <person name="Carneiro C."/>
            <person name="Hemphill A."/>
            <person name="Mateus L."/>
            <person name="Lopes-Da-Costa L."/>
            <person name="Silva E."/>
        </authorList>
    </citation>
    <scope>NUCLEOTIDE SEQUENCE [LARGE SCALE GENOMIC DNA]</scope>
    <source>
        <strain evidence="8 9">FMV-PI01</strain>
    </source>
</reference>
<dbReference type="GO" id="GO:0009229">
    <property type="term" value="P:thiamine diphosphate biosynthetic process"/>
    <property type="evidence" value="ECO:0007669"/>
    <property type="project" value="UniProtKB-UniPathway"/>
</dbReference>
<evidence type="ECO:0000313" key="9">
    <source>
        <dbReference type="Proteomes" id="UP000476338"/>
    </source>
</evidence>
<dbReference type="PANTHER" id="PTHR20858">
    <property type="entry name" value="PHOSPHOMETHYLPYRIMIDINE KINASE"/>
    <property type="match status" value="1"/>
</dbReference>
<keyword evidence="6" id="KW-0067">ATP-binding</keyword>
<keyword evidence="4" id="KW-0547">Nucleotide-binding</keyword>
<dbReference type="NCBIfam" id="TIGR00097">
    <property type="entry name" value="HMP-P_kinase"/>
    <property type="match status" value="1"/>
</dbReference>
<comment type="caution">
    <text evidence="8">The sequence shown here is derived from an EMBL/GenBank/DDBJ whole genome shotgun (WGS) entry which is preliminary data.</text>
</comment>
<dbReference type="Proteomes" id="UP000476338">
    <property type="component" value="Unassembled WGS sequence"/>
</dbReference>
<proteinExistence type="predicted"/>
<evidence type="ECO:0000313" key="8">
    <source>
        <dbReference type="EMBL" id="MSN96964.1"/>
    </source>
</evidence>
<dbReference type="GO" id="GO:0008902">
    <property type="term" value="F:hydroxymethylpyrimidine kinase activity"/>
    <property type="evidence" value="ECO:0007669"/>
    <property type="project" value="UniProtKB-EC"/>
</dbReference>
<dbReference type="RefSeq" id="WP_154571218.1">
    <property type="nucleotide sequence ID" value="NZ_VWSJ01000031.1"/>
</dbReference>
<accession>A0A6L5WIV3</accession>
<dbReference type="AlphaFoldDB" id="A0A6L5WIV3"/>
<dbReference type="GO" id="GO:0009228">
    <property type="term" value="P:thiamine biosynthetic process"/>
    <property type="evidence" value="ECO:0007669"/>
    <property type="project" value="InterPro"/>
</dbReference>
<comment type="pathway">
    <text evidence="1">Cofactor biosynthesis; thiamine diphosphate biosynthesis.</text>
</comment>
<dbReference type="Gene3D" id="3.40.1190.20">
    <property type="match status" value="1"/>
</dbReference>
<dbReference type="GO" id="GO:0005829">
    <property type="term" value="C:cytosol"/>
    <property type="evidence" value="ECO:0007669"/>
    <property type="project" value="TreeGrafter"/>
</dbReference>